<dbReference type="InterPro" id="IPR004705">
    <property type="entry name" value="Cation/H_exchanger_CPA1_bac"/>
</dbReference>
<feature type="transmembrane region" description="Helical" evidence="10">
    <location>
        <begin position="304"/>
        <end position="326"/>
    </location>
</feature>
<dbReference type="Pfam" id="PF00999">
    <property type="entry name" value="Na_H_Exchanger"/>
    <property type="match status" value="1"/>
</dbReference>
<comment type="subcellular location">
    <subcellularLocation>
        <location evidence="1 10">Cell membrane</location>
        <topology evidence="1 10">Multi-pass membrane protein</topology>
    </subcellularLocation>
</comment>
<evidence type="ECO:0000256" key="4">
    <source>
        <dbReference type="ARBA" id="ARBA00022692"/>
    </source>
</evidence>
<feature type="transmembrane region" description="Helical" evidence="10">
    <location>
        <begin position="184"/>
        <end position="206"/>
    </location>
</feature>
<dbReference type="Gene3D" id="6.10.140.1330">
    <property type="match status" value="1"/>
</dbReference>
<keyword evidence="13" id="KW-1185">Reference proteome</keyword>
<dbReference type="NCBIfam" id="TIGR00831">
    <property type="entry name" value="a_cpa1"/>
    <property type="match status" value="1"/>
</dbReference>
<proteinExistence type="inferred from homology"/>
<feature type="transmembrane region" description="Helical" evidence="10">
    <location>
        <begin position="226"/>
        <end position="249"/>
    </location>
</feature>
<dbReference type="PANTHER" id="PTHR10110:SF86">
    <property type="entry name" value="SODIUM_HYDROGEN EXCHANGER 7"/>
    <property type="match status" value="1"/>
</dbReference>
<feature type="transmembrane region" description="Helical" evidence="10">
    <location>
        <begin position="347"/>
        <end position="367"/>
    </location>
</feature>
<feature type="transmembrane region" description="Helical" evidence="10">
    <location>
        <begin position="261"/>
        <end position="284"/>
    </location>
</feature>
<evidence type="ECO:0000256" key="9">
    <source>
        <dbReference type="ARBA" id="ARBA00023201"/>
    </source>
</evidence>
<evidence type="ECO:0000313" key="12">
    <source>
        <dbReference type="EMBL" id="MEV0968092.1"/>
    </source>
</evidence>
<organism evidence="12 13">
    <name type="scientific">Microtetraspora glauca</name>
    <dbReference type="NCBI Taxonomy" id="1996"/>
    <lineage>
        <taxon>Bacteria</taxon>
        <taxon>Bacillati</taxon>
        <taxon>Actinomycetota</taxon>
        <taxon>Actinomycetes</taxon>
        <taxon>Streptosporangiales</taxon>
        <taxon>Streptosporangiaceae</taxon>
        <taxon>Microtetraspora</taxon>
    </lineage>
</organism>
<keyword evidence="9 10" id="KW-0739">Sodium transport</keyword>
<feature type="transmembrane region" description="Helical" evidence="10">
    <location>
        <begin position="114"/>
        <end position="134"/>
    </location>
</feature>
<comment type="caution">
    <text evidence="12">The sequence shown here is derived from an EMBL/GenBank/DDBJ whole genome shotgun (WGS) entry which is preliminary data.</text>
</comment>
<accession>A0ABV3G935</accession>
<feature type="domain" description="Cation/H+ exchanger transmembrane" evidence="11">
    <location>
        <begin position="16"/>
        <end position="401"/>
    </location>
</feature>
<feature type="transmembrane region" description="Helical" evidence="10">
    <location>
        <begin position="379"/>
        <end position="400"/>
    </location>
</feature>
<evidence type="ECO:0000256" key="2">
    <source>
        <dbReference type="ARBA" id="ARBA00022448"/>
    </source>
</evidence>
<evidence type="ECO:0000256" key="3">
    <source>
        <dbReference type="ARBA" id="ARBA00022475"/>
    </source>
</evidence>
<keyword evidence="8 10" id="KW-0472">Membrane</keyword>
<keyword evidence="7 10" id="KW-0406">Ion transport</keyword>
<gene>
    <name evidence="12" type="ORF">AB0I59_05620</name>
</gene>
<dbReference type="InterPro" id="IPR018422">
    <property type="entry name" value="Cation/H_exchanger_CPA1"/>
</dbReference>
<dbReference type="RefSeq" id="WP_358130371.1">
    <property type="nucleotide sequence ID" value="NZ_JBFALK010000002.1"/>
</dbReference>
<keyword evidence="6 10" id="KW-0915">Sodium</keyword>
<keyword evidence="5 10" id="KW-1133">Transmembrane helix</keyword>
<dbReference type="Proteomes" id="UP001551675">
    <property type="component" value="Unassembled WGS sequence"/>
</dbReference>
<keyword evidence="10" id="KW-0050">Antiport</keyword>
<evidence type="ECO:0000256" key="6">
    <source>
        <dbReference type="ARBA" id="ARBA00023053"/>
    </source>
</evidence>
<feature type="transmembrane region" description="Helical" evidence="10">
    <location>
        <begin position="6"/>
        <end position="23"/>
    </location>
</feature>
<dbReference type="PANTHER" id="PTHR10110">
    <property type="entry name" value="SODIUM/HYDROGEN EXCHANGER"/>
    <property type="match status" value="1"/>
</dbReference>
<sequence>MDISTAAGLVLLATGALVVAAIARRRDLSAPLLLVMAGLALSYVPGVPEYRLDPEIVLVVFLPPLLYSAALDSSYLRLRDTKRAVGLLSVGLVLFTTAVIGLVAHAMIPELPLAAAFALGAIVAPPDAVAAVAIGRRLGLPRRPLTILIGESLFNDATALTAFRVAVGAVVGTGVGLLEAGGEFLYAAGVGVAIGLAIAYAAGLLFRRLTDALVTNATSLLLPYGAYLAAESAHASGVIAVVIVGLYLGHRLSHTSYGTRLISNAVWQVADFILESIVFILIGLQLRPIVLGLSGEPLGRILTYALVLLLVAVAARVVWMIPSTYLPRILSKRIRRREPNRPPWRHVVVLSWAGMRGVVSLAAAFALPQDFPRRNLLLFVTFVIVIGTLVVQGLSFPWLIRKLGVSNERERYQDDLHEAAAQQAAADAALARLDEMVADGVLDVHEEVITILRDRAERKALHAWERLGGGTGPEGEETPASLYRRLRREMIDTEREVIIRLRDERRIDDEVLRRMMQELDFEEATLVRD</sequence>
<name>A0ABV3G935_MICGL</name>
<keyword evidence="3 10" id="KW-1003">Cell membrane</keyword>
<protein>
    <submittedName>
        <fullName evidence="12">Na+/H+ antiporter</fullName>
    </submittedName>
</protein>
<feature type="transmembrane region" description="Helical" evidence="10">
    <location>
        <begin position="85"/>
        <end position="108"/>
    </location>
</feature>
<feature type="transmembrane region" description="Helical" evidence="10">
    <location>
        <begin position="56"/>
        <end position="78"/>
    </location>
</feature>
<evidence type="ECO:0000313" key="13">
    <source>
        <dbReference type="Proteomes" id="UP001551675"/>
    </source>
</evidence>
<evidence type="ECO:0000256" key="10">
    <source>
        <dbReference type="RuleBase" id="RU366002"/>
    </source>
</evidence>
<evidence type="ECO:0000256" key="7">
    <source>
        <dbReference type="ARBA" id="ARBA00023065"/>
    </source>
</evidence>
<comment type="similarity">
    <text evidence="10">Belongs to the monovalent cation:proton antiporter 1 (CPA1) transporter (TC 2.A.36) family.</text>
</comment>
<dbReference type="EMBL" id="JBFALK010000002">
    <property type="protein sequence ID" value="MEV0968092.1"/>
    <property type="molecule type" value="Genomic_DNA"/>
</dbReference>
<evidence type="ECO:0000256" key="8">
    <source>
        <dbReference type="ARBA" id="ARBA00023136"/>
    </source>
</evidence>
<keyword evidence="4 10" id="KW-0812">Transmembrane</keyword>
<evidence type="ECO:0000256" key="1">
    <source>
        <dbReference type="ARBA" id="ARBA00004651"/>
    </source>
</evidence>
<evidence type="ECO:0000259" key="11">
    <source>
        <dbReference type="Pfam" id="PF00999"/>
    </source>
</evidence>
<keyword evidence="2 10" id="KW-0813">Transport</keyword>
<feature type="transmembrane region" description="Helical" evidence="10">
    <location>
        <begin position="28"/>
        <end position="44"/>
    </location>
</feature>
<comment type="function">
    <text evidence="10">Na(+)/H(+) antiporter that extrudes sodium in exchange for external protons.</text>
</comment>
<reference evidence="12 13" key="1">
    <citation type="submission" date="2024-06" db="EMBL/GenBank/DDBJ databases">
        <title>The Natural Products Discovery Center: Release of the First 8490 Sequenced Strains for Exploring Actinobacteria Biosynthetic Diversity.</title>
        <authorList>
            <person name="Kalkreuter E."/>
            <person name="Kautsar S.A."/>
            <person name="Yang D."/>
            <person name="Bader C.D."/>
            <person name="Teijaro C.N."/>
            <person name="Fluegel L."/>
            <person name="Davis C.M."/>
            <person name="Simpson J.R."/>
            <person name="Lauterbach L."/>
            <person name="Steele A.D."/>
            <person name="Gui C."/>
            <person name="Meng S."/>
            <person name="Li G."/>
            <person name="Viehrig K."/>
            <person name="Ye F."/>
            <person name="Su P."/>
            <person name="Kiefer A.F."/>
            <person name="Nichols A."/>
            <person name="Cepeda A.J."/>
            <person name="Yan W."/>
            <person name="Fan B."/>
            <person name="Jiang Y."/>
            <person name="Adhikari A."/>
            <person name="Zheng C.-J."/>
            <person name="Schuster L."/>
            <person name="Cowan T.M."/>
            <person name="Smanski M.J."/>
            <person name="Chevrette M.G."/>
            <person name="De Carvalho L.P.S."/>
            <person name="Shen B."/>
        </authorList>
    </citation>
    <scope>NUCLEOTIDE SEQUENCE [LARGE SCALE GENOMIC DNA]</scope>
    <source>
        <strain evidence="12 13">NPDC050100</strain>
    </source>
</reference>
<dbReference type="InterPro" id="IPR006153">
    <property type="entry name" value="Cation/H_exchanger_TM"/>
</dbReference>
<evidence type="ECO:0000256" key="5">
    <source>
        <dbReference type="ARBA" id="ARBA00022989"/>
    </source>
</evidence>